<keyword evidence="1" id="KW-0175">Coiled coil</keyword>
<dbReference type="Proteomes" id="UP000199662">
    <property type="component" value="Unassembled WGS sequence"/>
</dbReference>
<feature type="coiled-coil region" evidence="1">
    <location>
        <begin position="60"/>
        <end position="87"/>
    </location>
</feature>
<dbReference type="Pfam" id="PF19610">
    <property type="entry name" value="DUF6115"/>
    <property type="match status" value="1"/>
</dbReference>
<proteinExistence type="predicted"/>
<organism evidence="3 4">
    <name type="scientific">Propionispira arboris</name>
    <dbReference type="NCBI Taxonomy" id="84035"/>
    <lineage>
        <taxon>Bacteria</taxon>
        <taxon>Bacillati</taxon>
        <taxon>Bacillota</taxon>
        <taxon>Negativicutes</taxon>
        <taxon>Selenomonadales</taxon>
        <taxon>Selenomonadaceae</taxon>
        <taxon>Propionispira</taxon>
    </lineage>
</organism>
<evidence type="ECO:0000313" key="3">
    <source>
        <dbReference type="EMBL" id="SEJ63244.1"/>
    </source>
</evidence>
<accession>A0A1H7AFA3</accession>
<dbReference type="EMBL" id="FNZK01000012">
    <property type="protein sequence ID" value="SEJ63244.1"/>
    <property type="molecule type" value="Genomic_DNA"/>
</dbReference>
<reference evidence="3 4" key="1">
    <citation type="submission" date="2016-10" db="EMBL/GenBank/DDBJ databases">
        <authorList>
            <person name="de Groot N.N."/>
        </authorList>
    </citation>
    <scope>NUCLEOTIDE SEQUENCE [LARGE SCALE GENOMIC DNA]</scope>
    <source>
        <strain evidence="3 4">DSM 2179</strain>
    </source>
</reference>
<name>A0A1H7AFA3_9FIRM</name>
<keyword evidence="2" id="KW-0472">Membrane</keyword>
<dbReference type="AlphaFoldDB" id="A0A1H7AFA3"/>
<gene>
    <name evidence="3" type="ORF">SAMN05660742_11267</name>
</gene>
<dbReference type="STRING" id="84035.SAMN05660742_11267"/>
<evidence type="ECO:0000256" key="2">
    <source>
        <dbReference type="SAM" id="Phobius"/>
    </source>
</evidence>
<dbReference type="RefSeq" id="WP_091832202.1">
    <property type="nucleotide sequence ID" value="NZ_FNZK01000012.1"/>
</dbReference>
<protein>
    <submittedName>
        <fullName evidence="3">Uncharacterized protein</fullName>
    </submittedName>
</protein>
<dbReference type="InterPro" id="IPR046118">
    <property type="entry name" value="DUF6115"/>
</dbReference>
<keyword evidence="4" id="KW-1185">Reference proteome</keyword>
<evidence type="ECO:0000256" key="1">
    <source>
        <dbReference type="SAM" id="Coils"/>
    </source>
</evidence>
<keyword evidence="2" id="KW-0812">Transmembrane</keyword>
<feature type="transmembrane region" description="Helical" evidence="2">
    <location>
        <begin position="6"/>
        <end position="24"/>
    </location>
</feature>
<sequence length="178" mass="20477">MFTEWIGFLIIIGVMIVVIIRRQFFNKQLEKDDFGTAATQMQQQFEETADQIIERIGSQIDRLEFLIQAADDKIIQLDQKLKASDAQQNMTVTQPIENQTKSFEEVLQESTRDGEMIAEDSVQEVFPKQVKLKVSKTNKMVFEMLEQGESIELIAKKTGIGKGAINLIREMYKLQKKV</sequence>
<keyword evidence="2" id="KW-1133">Transmembrane helix</keyword>
<evidence type="ECO:0000313" key="4">
    <source>
        <dbReference type="Proteomes" id="UP000199662"/>
    </source>
</evidence>